<accession>A0A6B0VT70</accession>
<keyword evidence="1" id="KW-0472">Membrane</keyword>
<keyword evidence="3" id="KW-1185">Reference proteome</keyword>
<gene>
    <name evidence="2" type="ORF">GS429_18850</name>
</gene>
<organism evidence="2 3">
    <name type="scientific">Natronorubrum halalkaliphilum</name>
    <dbReference type="NCBI Taxonomy" id="2691917"/>
    <lineage>
        <taxon>Archaea</taxon>
        <taxon>Methanobacteriati</taxon>
        <taxon>Methanobacteriota</taxon>
        <taxon>Stenosarchaea group</taxon>
        <taxon>Halobacteria</taxon>
        <taxon>Halobacteriales</taxon>
        <taxon>Natrialbaceae</taxon>
        <taxon>Natronorubrum</taxon>
    </lineage>
</organism>
<dbReference type="Proteomes" id="UP000434101">
    <property type="component" value="Unassembled WGS sequence"/>
</dbReference>
<feature type="transmembrane region" description="Helical" evidence="1">
    <location>
        <begin position="12"/>
        <end position="34"/>
    </location>
</feature>
<dbReference type="AlphaFoldDB" id="A0A6B0VT70"/>
<dbReference type="RefSeq" id="WP_160067057.1">
    <property type="nucleotide sequence ID" value="NZ_WUYX01000069.1"/>
</dbReference>
<feature type="transmembrane region" description="Helical" evidence="1">
    <location>
        <begin position="46"/>
        <end position="66"/>
    </location>
</feature>
<dbReference type="Pfam" id="PF20389">
    <property type="entry name" value="DUF6684"/>
    <property type="match status" value="1"/>
</dbReference>
<reference evidence="2 3" key="1">
    <citation type="submission" date="2020-01" db="EMBL/GenBank/DDBJ databases">
        <title>Natronorubrum sp. JWXQ-INN 674 isolated from Inner Mongolia Autonomous Region of China.</title>
        <authorList>
            <person name="Xue Q."/>
        </authorList>
    </citation>
    <scope>NUCLEOTIDE SEQUENCE [LARGE SCALE GENOMIC DNA]</scope>
    <source>
        <strain evidence="2 3">JWXQ-INN-674</strain>
    </source>
</reference>
<evidence type="ECO:0000313" key="2">
    <source>
        <dbReference type="EMBL" id="MXV64086.1"/>
    </source>
</evidence>
<comment type="caution">
    <text evidence="2">The sequence shown here is derived from an EMBL/GenBank/DDBJ whole genome shotgun (WGS) entry which is preliminary data.</text>
</comment>
<keyword evidence="1" id="KW-1133">Transmembrane helix</keyword>
<proteinExistence type="predicted"/>
<evidence type="ECO:0000256" key="1">
    <source>
        <dbReference type="SAM" id="Phobius"/>
    </source>
</evidence>
<sequence length="78" mass="8562">MSRRAFDAEIPLDLAVNLIPLAIIVFFVALFAVVNPWGVAPLQSAVQFAILLSMIVLLGLVTYLAARVIEGDERTRHD</sequence>
<name>A0A6B0VT70_9EURY</name>
<dbReference type="OrthoDB" id="306958at2157"/>
<dbReference type="EMBL" id="WUYX01000069">
    <property type="protein sequence ID" value="MXV64086.1"/>
    <property type="molecule type" value="Genomic_DNA"/>
</dbReference>
<evidence type="ECO:0008006" key="4">
    <source>
        <dbReference type="Google" id="ProtNLM"/>
    </source>
</evidence>
<keyword evidence="1" id="KW-0812">Transmembrane</keyword>
<protein>
    <recommendedName>
        <fullName evidence="4">Cox cluster protein</fullName>
    </recommendedName>
</protein>
<evidence type="ECO:0000313" key="3">
    <source>
        <dbReference type="Proteomes" id="UP000434101"/>
    </source>
</evidence>
<dbReference type="InterPro" id="IPR046506">
    <property type="entry name" value="DUF6684"/>
</dbReference>